<protein>
    <recommendedName>
        <fullName evidence="6">BAHD acyltransferase</fullName>
    </recommendedName>
</protein>
<evidence type="ECO:0008006" key="6">
    <source>
        <dbReference type="Google" id="ProtNLM"/>
    </source>
</evidence>
<evidence type="ECO:0000313" key="4">
    <source>
        <dbReference type="EMBL" id="KDP36806.1"/>
    </source>
</evidence>
<dbReference type="Proteomes" id="UP000027138">
    <property type="component" value="Unassembled WGS sequence"/>
</dbReference>
<reference evidence="4 5" key="1">
    <citation type="journal article" date="2014" name="PLoS ONE">
        <title>Global Analysis of Gene Expression Profiles in Physic Nut (Jatropha curcas L.) Seedlings Exposed to Salt Stress.</title>
        <authorList>
            <person name="Zhang L."/>
            <person name="Zhang C."/>
            <person name="Wu P."/>
            <person name="Chen Y."/>
            <person name="Li M."/>
            <person name="Jiang H."/>
            <person name="Wu G."/>
        </authorList>
    </citation>
    <scope>NUCLEOTIDE SEQUENCE [LARGE SCALE GENOMIC DNA]</scope>
    <source>
        <strain evidence="5">cv. GZQX0401</strain>
        <tissue evidence="4">Young leaves</tissue>
    </source>
</reference>
<dbReference type="Pfam" id="PF02458">
    <property type="entry name" value="Transferase"/>
    <property type="match status" value="1"/>
</dbReference>
<keyword evidence="5" id="KW-1185">Reference proteome</keyword>
<evidence type="ECO:0000256" key="3">
    <source>
        <dbReference type="ARBA" id="ARBA00023315"/>
    </source>
</evidence>
<organism evidence="4 5">
    <name type="scientific">Jatropha curcas</name>
    <name type="common">Barbados nut</name>
    <dbReference type="NCBI Taxonomy" id="180498"/>
    <lineage>
        <taxon>Eukaryota</taxon>
        <taxon>Viridiplantae</taxon>
        <taxon>Streptophyta</taxon>
        <taxon>Embryophyta</taxon>
        <taxon>Tracheophyta</taxon>
        <taxon>Spermatophyta</taxon>
        <taxon>Magnoliopsida</taxon>
        <taxon>eudicotyledons</taxon>
        <taxon>Gunneridae</taxon>
        <taxon>Pentapetalae</taxon>
        <taxon>rosids</taxon>
        <taxon>fabids</taxon>
        <taxon>Malpighiales</taxon>
        <taxon>Euphorbiaceae</taxon>
        <taxon>Crotonoideae</taxon>
        <taxon>Jatropheae</taxon>
        <taxon>Jatropha</taxon>
    </lineage>
</organism>
<dbReference type="Gene3D" id="3.30.559.10">
    <property type="entry name" value="Chloramphenicol acetyltransferase-like domain"/>
    <property type="match status" value="2"/>
</dbReference>
<dbReference type="AlphaFoldDB" id="A0A067KKQ1"/>
<keyword evidence="2" id="KW-0808">Transferase</keyword>
<comment type="similarity">
    <text evidence="1">Belongs to the plant acyltransferase family.</text>
</comment>
<dbReference type="PANTHER" id="PTHR31623">
    <property type="entry name" value="F21J9.9"/>
    <property type="match status" value="1"/>
</dbReference>
<accession>A0A067KKQ1</accession>
<name>A0A067KKQ1_JATCU</name>
<keyword evidence="3" id="KW-0012">Acyltransferase</keyword>
<proteinExistence type="inferred from homology"/>
<evidence type="ECO:0000256" key="1">
    <source>
        <dbReference type="ARBA" id="ARBA00009861"/>
    </source>
</evidence>
<dbReference type="PANTHER" id="PTHR31623:SF33">
    <property type="entry name" value="STEMMADENINE O-ACETYLTRANSFERASE-LIKE"/>
    <property type="match status" value="1"/>
</dbReference>
<dbReference type="EMBL" id="KK914420">
    <property type="protein sequence ID" value="KDP36806.1"/>
    <property type="molecule type" value="Genomic_DNA"/>
</dbReference>
<dbReference type="InterPro" id="IPR023213">
    <property type="entry name" value="CAT-like_dom_sf"/>
</dbReference>
<sequence length="446" mass="49378">MMNMEVEIISKSCISPSSPTPSHLKTYKISLLDQFEPSGYFSTILFYQSSQETSISVLLKQSLSEALSRFYPLAGKVKDGLSIDCNDEGLFYTEATTNISLSQWLTQPDLTSLNKLMPNAASEYDLPSGSHVALIQETTFACGGFAIGILVSHMVCDASSLFLFLKDWAATACKSAAKRPYLEGESIFPQYTAFPTQASNAHIFAPFAKKGKHITKRIVFKESAIANLKAKARLNNINNPTRVEVVTAILSKRLMACFKNKTGINKPLGITHAVNLRRKGEPPLPECLVGNCVSIAGAVFTAEEELNELVTGLREAIRKVGNDFLKKIKSKEDGFLEYYDAMKEIGDLFTTPESDSAVELAGFSSWCNFGAYDIEFGRGKPIWAACAVPYVEDSDNPHFNMIILMDTRTYKGVEAWVSMNEDDLDFLEKDEELLQYVTVDPSPIYN</sequence>
<gene>
    <name evidence="4" type="ORF">JCGZ_08097</name>
</gene>
<dbReference type="GO" id="GO:0016746">
    <property type="term" value="F:acyltransferase activity"/>
    <property type="evidence" value="ECO:0007669"/>
    <property type="project" value="UniProtKB-KW"/>
</dbReference>
<evidence type="ECO:0000256" key="2">
    <source>
        <dbReference type="ARBA" id="ARBA00022679"/>
    </source>
</evidence>
<dbReference type="OrthoDB" id="1932220at2759"/>
<evidence type="ECO:0000313" key="5">
    <source>
        <dbReference type="Proteomes" id="UP000027138"/>
    </source>
</evidence>